<evidence type="ECO:0000256" key="1">
    <source>
        <dbReference type="SAM" id="MobiDB-lite"/>
    </source>
</evidence>
<dbReference type="PANTHER" id="PTHR10622">
    <property type="entry name" value="HET DOMAIN-CONTAINING PROTEIN"/>
    <property type="match status" value="1"/>
</dbReference>
<evidence type="ECO:0000313" key="3">
    <source>
        <dbReference type="EMBL" id="OAG25659.1"/>
    </source>
</evidence>
<organism evidence="3 4">
    <name type="scientific">Alternaria alternata</name>
    <name type="common">Alternaria rot fungus</name>
    <name type="synonym">Torula alternata</name>
    <dbReference type="NCBI Taxonomy" id="5599"/>
    <lineage>
        <taxon>Eukaryota</taxon>
        <taxon>Fungi</taxon>
        <taxon>Dikarya</taxon>
        <taxon>Ascomycota</taxon>
        <taxon>Pezizomycotina</taxon>
        <taxon>Dothideomycetes</taxon>
        <taxon>Pleosporomycetidae</taxon>
        <taxon>Pleosporales</taxon>
        <taxon>Pleosporineae</taxon>
        <taxon>Pleosporaceae</taxon>
        <taxon>Alternaria</taxon>
        <taxon>Alternaria sect. Alternaria</taxon>
        <taxon>Alternaria alternata complex</taxon>
    </lineage>
</organism>
<dbReference type="Pfam" id="PF06985">
    <property type="entry name" value="HET"/>
    <property type="match status" value="1"/>
</dbReference>
<reference evidence="3 4" key="1">
    <citation type="submission" date="2016-05" db="EMBL/GenBank/DDBJ databases">
        <title>Comparative analysis of secretome profiles of manganese(II)-oxidizing ascomycete fungi.</title>
        <authorList>
            <consortium name="DOE Joint Genome Institute"/>
            <person name="Zeiner C.A."/>
            <person name="Purvine S.O."/>
            <person name="Zink E.M."/>
            <person name="Wu S."/>
            <person name="Pasa-Tolic L."/>
            <person name="Chaput D.L."/>
            <person name="Haridas S."/>
            <person name="Grigoriev I.V."/>
            <person name="Santelli C.M."/>
            <person name="Hansel C.M."/>
        </authorList>
    </citation>
    <scope>NUCLEOTIDE SEQUENCE [LARGE SCALE GENOMIC DNA]</scope>
    <source>
        <strain evidence="3 4">SRC1lrK2f</strain>
    </source>
</reference>
<evidence type="ECO:0000313" key="4">
    <source>
        <dbReference type="Proteomes" id="UP000077248"/>
    </source>
</evidence>
<evidence type="ECO:0000259" key="2">
    <source>
        <dbReference type="Pfam" id="PF06985"/>
    </source>
</evidence>
<feature type="region of interest" description="Disordered" evidence="1">
    <location>
        <begin position="259"/>
        <end position="319"/>
    </location>
</feature>
<protein>
    <submittedName>
        <fullName evidence="3">HET-domain-containing protein</fullName>
    </submittedName>
</protein>
<dbReference type="VEuPathDB" id="FungiDB:CC77DRAFT_907"/>
<feature type="domain" description="Heterokaryon incompatibility" evidence="2">
    <location>
        <begin position="24"/>
        <end position="153"/>
    </location>
</feature>
<dbReference type="PANTHER" id="PTHR10622:SF13">
    <property type="entry name" value="NACHT DOMAIN-CONTAINING PROTEIN"/>
    <property type="match status" value="1"/>
</dbReference>
<dbReference type="RefSeq" id="XP_018391080.1">
    <property type="nucleotide sequence ID" value="XM_018533623.1"/>
</dbReference>
<feature type="compositionally biased region" description="Basic and acidic residues" evidence="1">
    <location>
        <begin position="305"/>
        <end position="319"/>
    </location>
</feature>
<accession>A0A177E3W2</accession>
<dbReference type="InterPro" id="IPR010730">
    <property type="entry name" value="HET"/>
</dbReference>
<name>A0A177E3W2_ALTAL</name>
<dbReference type="KEGG" id="aalt:CC77DRAFT_907"/>
<dbReference type="AlphaFoldDB" id="A0A177E3W2"/>
<dbReference type="EMBL" id="KV441469">
    <property type="protein sequence ID" value="OAG25659.1"/>
    <property type="molecule type" value="Genomic_DNA"/>
</dbReference>
<gene>
    <name evidence="3" type="ORF">CC77DRAFT_907</name>
</gene>
<sequence length="403" mass="46049">MYLLRRESDGEFSLTEYYGQLPPYAILSHTWGSDDEEVTFKDILKSRGKRKSGYEKLRFCAAQAEEDGLEYFWVDTCCIDKTDSVKLSEAINSMFSWYQHSTRCYVYLSDVDALPITLDLFRNRELLEHVLAPAWKSDFKLSKWFTRGWTLQELLAPSSVEFFAKNGERLGDKQTLSQDIHQITAISLEALEESPLRPSGYSVKERLSWAEGRETKREEDAVYSLLGLFGVHMSPIYGEGRPNAYDRLLLEIQRKSALRPSHGTGSSDLQDAAFSSNGQHGNGPLTLKRSASDAFGATLSGPDESDSKHRLVEAKSEKSARDRTEEHLVAMRDWFTEAIAARMDLPSGYQRVAVLLFRWTDELDELRTSNENFNECSAMNFNSRLRLLDSITEANHNFRWIDL</sequence>
<dbReference type="Proteomes" id="UP000077248">
    <property type="component" value="Unassembled WGS sequence"/>
</dbReference>
<feature type="compositionally biased region" description="Polar residues" evidence="1">
    <location>
        <begin position="263"/>
        <end position="279"/>
    </location>
</feature>
<dbReference type="STRING" id="5599.A0A177E3W2"/>
<keyword evidence="4" id="KW-1185">Reference proteome</keyword>
<dbReference type="GeneID" id="29119217"/>
<dbReference type="OMA" id="NENFNEC"/>
<proteinExistence type="predicted"/>